<gene>
    <name evidence="3" type="ORF">CONLIGDRAFT_99114</name>
</gene>
<proteinExistence type="predicted"/>
<reference evidence="3 4" key="1">
    <citation type="submission" date="2016-10" db="EMBL/GenBank/DDBJ databases">
        <title>Draft genome sequence of Coniochaeta ligniaria NRRL30616, a lignocellulolytic fungus for bioabatement of inhibitors in plant biomass hydrolysates.</title>
        <authorList>
            <consortium name="DOE Joint Genome Institute"/>
            <person name="Jimenez D.J."/>
            <person name="Hector R.E."/>
            <person name="Riley R."/>
            <person name="Sun H."/>
            <person name="Grigoriev I.V."/>
            <person name="Van Elsas J.D."/>
            <person name="Nichols N.N."/>
        </authorList>
    </citation>
    <scope>NUCLEOTIDE SEQUENCE [LARGE SCALE GENOMIC DNA]</scope>
    <source>
        <strain evidence="3 4">NRRL 30616</strain>
    </source>
</reference>
<dbReference type="STRING" id="1408157.A0A1J7IB18"/>
<dbReference type="AlphaFoldDB" id="A0A1J7IB18"/>
<organism evidence="3 4">
    <name type="scientific">Coniochaeta ligniaria NRRL 30616</name>
    <dbReference type="NCBI Taxonomy" id="1408157"/>
    <lineage>
        <taxon>Eukaryota</taxon>
        <taxon>Fungi</taxon>
        <taxon>Dikarya</taxon>
        <taxon>Ascomycota</taxon>
        <taxon>Pezizomycotina</taxon>
        <taxon>Sordariomycetes</taxon>
        <taxon>Sordariomycetidae</taxon>
        <taxon>Coniochaetales</taxon>
        <taxon>Coniochaetaceae</taxon>
        <taxon>Coniochaeta</taxon>
    </lineage>
</organism>
<dbReference type="OrthoDB" id="3527137at2759"/>
<dbReference type="Proteomes" id="UP000182658">
    <property type="component" value="Unassembled WGS sequence"/>
</dbReference>
<evidence type="ECO:0000313" key="4">
    <source>
        <dbReference type="Proteomes" id="UP000182658"/>
    </source>
</evidence>
<evidence type="ECO:0000313" key="3">
    <source>
        <dbReference type="EMBL" id="OIW24507.1"/>
    </source>
</evidence>
<name>A0A1J7IB18_9PEZI</name>
<dbReference type="InterPro" id="IPR056672">
    <property type="entry name" value="DUF7770"/>
</dbReference>
<sequence>MGCCSSSETPKKEEAARQPQSHQSFEMHNIDTLNYVPEDAVARIRDPKRLVTQVHIVACSVLETGGNHWVISLQTTTGGEEESAVRLEIRPGAYPGRDGYIGRLDVIHSSFEMMTRHHHKLVTIPPTTPGHCVAEWLDAIVAAGNHRYEFSREGRGCTGWVRDQFYLFVETGLLPPGWEQRVEHALTSAWVDGVLQGPWPVTQGRYLRRRKRMRGGKTANRS</sequence>
<dbReference type="Pfam" id="PF24968">
    <property type="entry name" value="DUF7770"/>
    <property type="match status" value="1"/>
</dbReference>
<protein>
    <recommendedName>
        <fullName evidence="2">DUF7770 domain-containing protein</fullName>
    </recommendedName>
</protein>
<evidence type="ECO:0000256" key="1">
    <source>
        <dbReference type="SAM" id="MobiDB-lite"/>
    </source>
</evidence>
<feature type="region of interest" description="Disordered" evidence="1">
    <location>
        <begin position="1"/>
        <end position="24"/>
    </location>
</feature>
<feature type="domain" description="DUF7770" evidence="2">
    <location>
        <begin position="54"/>
        <end position="206"/>
    </location>
</feature>
<dbReference type="EMBL" id="KV875103">
    <property type="protein sequence ID" value="OIW24507.1"/>
    <property type="molecule type" value="Genomic_DNA"/>
</dbReference>
<dbReference type="InParanoid" id="A0A1J7IB18"/>
<accession>A0A1J7IB18</accession>
<evidence type="ECO:0000259" key="2">
    <source>
        <dbReference type="Pfam" id="PF24968"/>
    </source>
</evidence>
<keyword evidence="4" id="KW-1185">Reference proteome</keyword>